<feature type="chain" id="PRO_5037027411" evidence="2">
    <location>
        <begin position="25"/>
        <end position="353"/>
    </location>
</feature>
<feature type="compositionally biased region" description="Low complexity" evidence="1">
    <location>
        <begin position="56"/>
        <end position="67"/>
    </location>
</feature>
<dbReference type="PANTHER" id="PTHR35333:SF3">
    <property type="entry name" value="BETA-LACTAMASE-TYPE TRANSPEPTIDASE FOLD CONTAINING PROTEIN"/>
    <property type="match status" value="1"/>
</dbReference>
<evidence type="ECO:0000313" key="4">
    <source>
        <dbReference type="EMBL" id="MBF1712680.1"/>
    </source>
</evidence>
<dbReference type="GO" id="GO:0046677">
    <property type="term" value="P:response to antibiotic"/>
    <property type="evidence" value="ECO:0007669"/>
    <property type="project" value="InterPro"/>
</dbReference>
<evidence type="ECO:0000259" key="3">
    <source>
        <dbReference type="Pfam" id="PF13354"/>
    </source>
</evidence>
<feature type="region of interest" description="Disordered" evidence="1">
    <location>
        <begin position="41"/>
        <end position="71"/>
    </location>
</feature>
<dbReference type="AlphaFoldDB" id="A0A930RBY6"/>
<organism evidence="4 5">
    <name type="scientific">Streptococcus intermedius</name>
    <dbReference type="NCBI Taxonomy" id="1338"/>
    <lineage>
        <taxon>Bacteria</taxon>
        <taxon>Bacillati</taxon>
        <taxon>Bacillota</taxon>
        <taxon>Bacilli</taxon>
        <taxon>Lactobacillales</taxon>
        <taxon>Streptococcaceae</taxon>
        <taxon>Streptococcus</taxon>
        <taxon>Streptococcus anginosus group</taxon>
    </lineage>
</organism>
<dbReference type="Proteomes" id="UP000721045">
    <property type="component" value="Unassembled WGS sequence"/>
</dbReference>
<dbReference type="InterPro" id="IPR012338">
    <property type="entry name" value="Beta-lactam/transpept-like"/>
</dbReference>
<proteinExistence type="predicted"/>
<sequence>MSKKTTIFCLISCFMMCGVLVSSAVYFGQARKPHHTRVATSYTVSASQEKTRSSSKESISSTRVSSKSMEEKQTVMEADLPVMGTYGLYYDYAHLNLVQVVQAYLDEMGIDHSHVAFSYKDLTSGQTYAMNETQPMTAGSTYKLPLNMLVVDEVEKGNLSMTERFDITHTRYEYIGEHNNYVAAFNGTMSIPEMQKYSLLYSENTPAYALAERLGGLDKVYAMYQRYGKGKGEVETINQQNQTTTDYYIQVLDYLWKHQEKYKDLLYYIGESFPNEYYKRYVRDIPIYQKPGYVAEALNIDAIVCETKPYLIALYTAGLGGTTSESNEISGVGITQVGQLAYVINEWHRVNMN</sequence>
<dbReference type="RefSeq" id="WP_020998887.1">
    <property type="nucleotide sequence ID" value="NZ_BHYS01000003.1"/>
</dbReference>
<dbReference type="EMBL" id="JABZYP010000007">
    <property type="protein sequence ID" value="MBF1712680.1"/>
    <property type="molecule type" value="Genomic_DNA"/>
</dbReference>
<dbReference type="InterPro" id="IPR000871">
    <property type="entry name" value="Beta-lactam_class-A"/>
</dbReference>
<evidence type="ECO:0000313" key="5">
    <source>
        <dbReference type="Proteomes" id="UP000721045"/>
    </source>
</evidence>
<feature type="domain" description="Beta-lactamase class A catalytic" evidence="3">
    <location>
        <begin position="117"/>
        <end position="316"/>
    </location>
</feature>
<keyword evidence="4" id="KW-0378">Hydrolase</keyword>
<dbReference type="Pfam" id="PF13354">
    <property type="entry name" value="Beta-lactamase2"/>
    <property type="match status" value="1"/>
</dbReference>
<gene>
    <name evidence="4" type="ORF">HXO88_02910</name>
</gene>
<dbReference type="InterPro" id="IPR045155">
    <property type="entry name" value="Beta-lactam_cat"/>
</dbReference>
<keyword evidence="2" id="KW-0732">Signal</keyword>
<dbReference type="GO" id="GO:0008800">
    <property type="term" value="F:beta-lactamase activity"/>
    <property type="evidence" value="ECO:0007669"/>
    <property type="project" value="InterPro"/>
</dbReference>
<protein>
    <submittedName>
        <fullName evidence="4">Serine hydrolase</fullName>
    </submittedName>
</protein>
<comment type="caution">
    <text evidence="4">The sequence shown here is derived from an EMBL/GenBank/DDBJ whole genome shotgun (WGS) entry which is preliminary data.</text>
</comment>
<dbReference type="SUPFAM" id="SSF56601">
    <property type="entry name" value="beta-lactamase/transpeptidase-like"/>
    <property type="match status" value="1"/>
</dbReference>
<reference evidence="4" key="1">
    <citation type="submission" date="2020-04" db="EMBL/GenBank/DDBJ databases">
        <title>Deep metagenomics examines the oral microbiome during advanced dental caries in children, revealing novel taxa and co-occurrences with host molecules.</title>
        <authorList>
            <person name="Baker J.L."/>
            <person name="Morton J.T."/>
            <person name="Dinis M."/>
            <person name="Alvarez R."/>
            <person name="Tran N.C."/>
            <person name="Knight R."/>
            <person name="Edlund A."/>
        </authorList>
    </citation>
    <scope>NUCLEOTIDE SEQUENCE</scope>
    <source>
        <strain evidence="4">JCVI_23_bin.22</strain>
    </source>
</reference>
<accession>A0A930RBY6</accession>
<dbReference type="PANTHER" id="PTHR35333">
    <property type="entry name" value="BETA-LACTAMASE"/>
    <property type="match status" value="1"/>
</dbReference>
<evidence type="ECO:0000256" key="1">
    <source>
        <dbReference type="SAM" id="MobiDB-lite"/>
    </source>
</evidence>
<feature type="signal peptide" evidence="2">
    <location>
        <begin position="1"/>
        <end position="24"/>
    </location>
</feature>
<dbReference type="Gene3D" id="3.40.710.10">
    <property type="entry name" value="DD-peptidase/beta-lactamase superfamily"/>
    <property type="match status" value="1"/>
</dbReference>
<evidence type="ECO:0000256" key="2">
    <source>
        <dbReference type="SAM" id="SignalP"/>
    </source>
</evidence>
<name>A0A930RBY6_STRIT</name>
<dbReference type="GO" id="GO:0030655">
    <property type="term" value="P:beta-lactam antibiotic catabolic process"/>
    <property type="evidence" value="ECO:0007669"/>
    <property type="project" value="InterPro"/>
</dbReference>